<gene>
    <name evidence="1" type="ORF">BT96DRAFT_339384</name>
</gene>
<reference evidence="1" key="1">
    <citation type="journal article" date="2019" name="Environ. Microbiol.">
        <title>Fungal ecological strategies reflected in gene transcription - a case study of two litter decomposers.</title>
        <authorList>
            <person name="Barbi F."/>
            <person name="Kohler A."/>
            <person name="Barry K."/>
            <person name="Baskaran P."/>
            <person name="Daum C."/>
            <person name="Fauchery L."/>
            <person name="Ihrmark K."/>
            <person name="Kuo A."/>
            <person name="LaButti K."/>
            <person name="Lipzen A."/>
            <person name="Morin E."/>
            <person name="Grigoriev I.V."/>
            <person name="Henrissat B."/>
            <person name="Lindahl B."/>
            <person name="Martin F."/>
        </authorList>
    </citation>
    <scope>NUCLEOTIDE SEQUENCE</scope>
    <source>
        <strain evidence="1">JB14</strain>
    </source>
</reference>
<name>A0A6A4I4L8_9AGAR</name>
<dbReference type="OrthoDB" id="3365698at2759"/>
<sequence length="382" mass="43237">MEPNASDIPALALSSVCSRWRRVALALPSIWARISLKVECDEDDPLQQNIQLLENFSNLLTHSQQWPLSVTIDMSEASVEITDLECSALFALVREYPRWKDFSFYSNGWFLLQELFPASGISLETLGEFPKLIELALYVPDDTTEEEVDVFVHRVLNLRVFKLQDIPEMPSAFPLAQLLHFKLDPDDMFIKQTGELSESTSLISLDVNDSVKDLGEIDISSISPITSSTIEVLTVRHEFRPGMALPMRSIFRFLTCPSLNTLYLDSSSSNVPVNFEQLMVFLRRSSFRLTTLSIKSLSLSDSDLLSLLACIPTLLNLTLSDTHTSCANSPITLRLIDSLHAYKQSVPLVPRLKHLYRTWEHCRSKTKQSWRWSSLGGLQVIP</sequence>
<organism evidence="1 2">
    <name type="scientific">Gymnopus androsaceus JB14</name>
    <dbReference type="NCBI Taxonomy" id="1447944"/>
    <lineage>
        <taxon>Eukaryota</taxon>
        <taxon>Fungi</taxon>
        <taxon>Dikarya</taxon>
        <taxon>Basidiomycota</taxon>
        <taxon>Agaricomycotina</taxon>
        <taxon>Agaricomycetes</taxon>
        <taxon>Agaricomycetidae</taxon>
        <taxon>Agaricales</taxon>
        <taxon>Marasmiineae</taxon>
        <taxon>Omphalotaceae</taxon>
        <taxon>Gymnopus</taxon>
    </lineage>
</organism>
<dbReference type="AlphaFoldDB" id="A0A6A4I4L8"/>
<protein>
    <recommendedName>
        <fullName evidence="3">F-box domain-containing protein</fullName>
    </recommendedName>
</protein>
<dbReference type="InterPro" id="IPR032675">
    <property type="entry name" value="LRR_dom_sf"/>
</dbReference>
<evidence type="ECO:0000313" key="1">
    <source>
        <dbReference type="EMBL" id="KAE9405431.1"/>
    </source>
</evidence>
<evidence type="ECO:0000313" key="2">
    <source>
        <dbReference type="Proteomes" id="UP000799118"/>
    </source>
</evidence>
<accession>A0A6A4I4L8</accession>
<dbReference type="EMBL" id="ML769409">
    <property type="protein sequence ID" value="KAE9405431.1"/>
    <property type="molecule type" value="Genomic_DNA"/>
</dbReference>
<proteinExistence type="predicted"/>
<keyword evidence="2" id="KW-1185">Reference proteome</keyword>
<dbReference type="Proteomes" id="UP000799118">
    <property type="component" value="Unassembled WGS sequence"/>
</dbReference>
<evidence type="ECO:0008006" key="3">
    <source>
        <dbReference type="Google" id="ProtNLM"/>
    </source>
</evidence>
<dbReference type="Gene3D" id="3.80.10.10">
    <property type="entry name" value="Ribonuclease Inhibitor"/>
    <property type="match status" value="1"/>
</dbReference>
<dbReference type="SUPFAM" id="SSF52047">
    <property type="entry name" value="RNI-like"/>
    <property type="match status" value="1"/>
</dbReference>